<feature type="transmembrane region" description="Helical" evidence="7">
    <location>
        <begin position="206"/>
        <end position="229"/>
    </location>
</feature>
<dbReference type="AlphaFoldDB" id="A0A9W9KJ21"/>
<accession>A0A9W9KJ21</accession>
<evidence type="ECO:0000256" key="7">
    <source>
        <dbReference type="SAM" id="Phobius"/>
    </source>
</evidence>
<evidence type="ECO:0000256" key="6">
    <source>
        <dbReference type="SAM" id="MobiDB-lite"/>
    </source>
</evidence>
<evidence type="ECO:0000313" key="8">
    <source>
        <dbReference type="EMBL" id="KAJ5108240.1"/>
    </source>
</evidence>
<feature type="transmembrane region" description="Helical" evidence="7">
    <location>
        <begin position="118"/>
        <end position="139"/>
    </location>
</feature>
<dbReference type="PANTHER" id="PTHR31123">
    <property type="entry name" value="ACCUMULATION OF DYADS PROTEIN 2-RELATED"/>
    <property type="match status" value="1"/>
</dbReference>
<evidence type="ECO:0000256" key="4">
    <source>
        <dbReference type="ARBA" id="ARBA00022989"/>
    </source>
</evidence>
<reference evidence="8" key="2">
    <citation type="journal article" date="2023" name="IMA Fungus">
        <title>Comparative genomic study of the Penicillium genus elucidates a diverse pangenome and 15 lateral gene transfer events.</title>
        <authorList>
            <person name="Petersen C."/>
            <person name="Sorensen T."/>
            <person name="Nielsen M.R."/>
            <person name="Sondergaard T.E."/>
            <person name="Sorensen J.L."/>
            <person name="Fitzpatrick D.A."/>
            <person name="Frisvad J.C."/>
            <person name="Nielsen K.L."/>
        </authorList>
    </citation>
    <scope>NUCLEOTIDE SEQUENCE</scope>
    <source>
        <strain evidence="8">IBT 30069</strain>
    </source>
</reference>
<evidence type="ECO:0000256" key="5">
    <source>
        <dbReference type="ARBA" id="ARBA00023136"/>
    </source>
</evidence>
<feature type="region of interest" description="Disordered" evidence="6">
    <location>
        <begin position="1"/>
        <end position="21"/>
    </location>
</feature>
<gene>
    <name evidence="8" type="ORF">N7456_004915</name>
</gene>
<evidence type="ECO:0000256" key="3">
    <source>
        <dbReference type="ARBA" id="ARBA00022692"/>
    </source>
</evidence>
<comment type="subcellular location">
    <subcellularLocation>
        <location evidence="1">Membrane</location>
        <topology evidence="1">Multi-pass membrane protein</topology>
    </subcellularLocation>
</comment>
<keyword evidence="9" id="KW-1185">Reference proteome</keyword>
<dbReference type="Proteomes" id="UP001149165">
    <property type="component" value="Unassembled WGS sequence"/>
</dbReference>
<proteinExistence type="inferred from homology"/>
<protein>
    <recommendedName>
        <fullName evidence="10">GPR1/FUN34/yaaH family-domain-containing protein</fullName>
    </recommendedName>
</protein>
<dbReference type="OrthoDB" id="3648309at2759"/>
<comment type="caution">
    <text evidence="8">The sequence shown here is derived from an EMBL/GenBank/DDBJ whole genome shotgun (WGS) entry which is preliminary data.</text>
</comment>
<evidence type="ECO:0000256" key="2">
    <source>
        <dbReference type="ARBA" id="ARBA00005587"/>
    </source>
</evidence>
<dbReference type="InterPro" id="IPR000791">
    <property type="entry name" value="Gpr1/Fun34/SatP-like"/>
</dbReference>
<dbReference type="InterPro" id="IPR051633">
    <property type="entry name" value="AceTr"/>
</dbReference>
<keyword evidence="3 7" id="KW-0812">Transmembrane</keyword>
<feature type="transmembrane region" description="Helical" evidence="7">
    <location>
        <begin position="56"/>
        <end position="77"/>
    </location>
</feature>
<evidence type="ECO:0008006" key="10">
    <source>
        <dbReference type="Google" id="ProtNLM"/>
    </source>
</evidence>
<dbReference type="NCBIfam" id="NF038013">
    <property type="entry name" value="AceTr_1"/>
    <property type="match status" value="1"/>
</dbReference>
<feature type="transmembrane region" description="Helical" evidence="7">
    <location>
        <begin position="83"/>
        <end position="106"/>
    </location>
</feature>
<organism evidence="8 9">
    <name type="scientific">Penicillium angulare</name>
    <dbReference type="NCBI Taxonomy" id="116970"/>
    <lineage>
        <taxon>Eukaryota</taxon>
        <taxon>Fungi</taxon>
        <taxon>Dikarya</taxon>
        <taxon>Ascomycota</taxon>
        <taxon>Pezizomycotina</taxon>
        <taxon>Eurotiomycetes</taxon>
        <taxon>Eurotiomycetidae</taxon>
        <taxon>Eurotiales</taxon>
        <taxon>Aspergillaceae</taxon>
        <taxon>Penicillium</taxon>
    </lineage>
</organism>
<dbReference type="Pfam" id="PF01184">
    <property type="entry name" value="Gpr1_Fun34_YaaH"/>
    <property type="match status" value="1"/>
</dbReference>
<comment type="similarity">
    <text evidence="2">Belongs to the acetate uptake transporter (AceTr) (TC 2.A.96) family.</text>
</comment>
<dbReference type="EMBL" id="JAPQKH010000003">
    <property type="protein sequence ID" value="KAJ5108240.1"/>
    <property type="molecule type" value="Genomic_DNA"/>
</dbReference>
<dbReference type="PANTHER" id="PTHR31123:SF1">
    <property type="entry name" value="ACCUMULATION OF DYADS PROTEIN 2-RELATED"/>
    <property type="match status" value="1"/>
</dbReference>
<reference evidence="8" key="1">
    <citation type="submission" date="2022-11" db="EMBL/GenBank/DDBJ databases">
        <authorList>
            <person name="Petersen C."/>
        </authorList>
    </citation>
    <scope>NUCLEOTIDE SEQUENCE</scope>
    <source>
        <strain evidence="8">IBT 30069</strain>
    </source>
</reference>
<dbReference type="GO" id="GO:0005886">
    <property type="term" value="C:plasma membrane"/>
    <property type="evidence" value="ECO:0007669"/>
    <property type="project" value="TreeGrafter"/>
</dbReference>
<feature type="transmembrane region" description="Helical" evidence="7">
    <location>
        <begin position="151"/>
        <end position="171"/>
    </location>
</feature>
<evidence type="ECO:0000256" key="1">
    <source>
        <dbReference type="ARBA" id="ARBA00004141"/>
    </source>
</evidence>
<feature type="transmembrane region" description="Helical" evidence="7">
    <location>
        <begin position="178"/>
        <end position="200"/>
    </location>
</feature>
<keyword evidence="4 7" id="KW-1133">Transmembrane helix</keyword>
<sequence length="247" mass="26512">MHSNDFAITKSEEENMSSSARTNHLERLHTAGGHVNDRSQPSLPVYHRTFASPSPLGLISFATDIFLISVLGLHARGVTAPNVMVGCLIFYGGVGQFIAGIMEFITGNTFGATVFSSYAAFNLSYAMIYLPGTGILAAYTEATTGAVDPSFNQAVAIYLWAWVIVTVVFTIAAMRSSWVLFIDLFFLDICLVLLACGFMVNINGLLTAGYCFGLAVSFLSYWAGCAGLWGGGVTPIKLPTFEMHSAV</sequence>
<keyword evidence="5 7" id="KW-0472">Membrane</keyword>
<evidence type="ECO:0000313" key="9">
    <source>
        <dbReference type="Proteomes" id="UP001149165"/>
    </source>
</evidence>
<name>A0A9W9KJ21_9EURO</name>
<dbReference type="GO" id="GO:0015123">
    <property type="term" value="F:acetate transmembrane transporter activity"/>
    <property type="evidence" value="ECO:0007669"/>
    <property type="project" value="TreeGrafter"/>
</dbReference>